<dbReference type="InterPro" id="IPR056884">
    <property type="entry name" value="NPHP3-like_N"/>
</dbReference>
<reference evidence="5 6" key="1">
    <citation type="submission" date="2018-02" db="EMBL/GenBank/DDBJ databases">
        <title>The genomes of Aspergillus section Nigri reveals drivers in fungal speciation.</title>
        <authorList>
            <consortium name="DOE Joint Genome Institute"/>
            <person name="Vesth T.C."/>
            <person name="Nybo J."/>
            <person name="Theobald S."/>
            <person name="Brandl J."/>
            <person name="Frisvad J.C."/>
            <person name="Nielsen K.F."/>
            <person name="Lyhne E.K."/>
            <person name="Kogle M.E."/>
            <person name="Kuo A."/>
            <person name="Riley R."/>
            <person name="Clum A."/>
            <person name="Nolan M."/>
            <person name="Lipzen A."/>
            <person name="Salamov A."/>
            <person name="Henrissat B."/>
            <person name="Wiebenga A."/>
            <person name="De vries R.P."/>
            <person name="Grigoriev I.V."/>
            <person name="Mortensen U.H."/>
            <person name="Andersen M.R."/>
            <person name="Baker S.E."/>
        </authorList>
    </citation>
    <scope>NUCLEOTIDE SEQUENCE [LARGE SCALE GENOMIC DNA]</scope>
    <source>
        <strain evidence="5 6">CBS 121057</strain>
    </source>
</reference>
<dbReference type="InterPro" id="IPR035994">
    <property type="entry name" value="Nucleoside_phosphorylase_sf"/>
</dbReference>
<proteinExistence type="predicted"/>
<keyword evidence="6" id="KW-1185">Reference proteome</keyword>
<dbReference type="InterPro" id="IPR027417">
    <property type="entry name" value="P-loop_NTPase"/>
</dbReference>
<dbReference type="InterPro" id="IPR000845">
    <property type="entry name" value="Nucleoside_phosphorylase_d"/>
</dbReference>
<feature type="domain" description="Nucleoside phosphorylase" evidence="2">
    <location>
        <begin position="16"/>
        <end position="304"/>
    </location>
</feature>
<evidence type="ECO:0000256" key="1">
    <source>
        <dbReference type="ARBA" id="ARBA00022737"/>
    </source>
</evidence>
<dbReference type="GO" id="GO:0003824">
    <property type="term" value="F:catalytic activity"/>
    <property type="evidence" value="ECO:0007669"/>
    <property type="project" value="InterPro"/>
</dbReference>
<evidence type="ECO:0000259" key="4">
    <source>
        <dbReference type="Pfam" id="PF24883"/>
    </source>
</evidence>
<dbReference type="GO" id="GO:0009116">
    <property type="term" value="P:nucleoside metabolic process"/>
    <property type="evidence" value="ECO:0007669"/>
    <property type="project" value="InterPro"/>
</dbReference>
<protein>
    <submittedName>
        <fullName evidence="5">Nucleoside phosphorylase</fullName>
    </submittedName>
</protein>
<keyword evidence="1" id="KW-0677">Repeat</keyword>
<dbReference type="InterPro" id="IPR054471">
    <property type="entry name" value="GPIID_WHD"/>
</dbReference>
<accession>A0A319EKV4</accession>
<dbReference type="Proteomes" id="UP000248423">
    <property type="component" value="Unassembled WGS sequence"/>
</dbReference>
<dbReference type="Pfam" id="PF24883">
    <property type="entry name" value="NPHP3_N"/>
    <property type="match status" value="1"/>
</dbReference>
<dbReference type="PANTHER" id="PTHR46082">
    <property type="entry name" value="ATP/GTP-BINDING PROTEIN-RELATED"/>
    <property type="match status" value="1"/>
</dbReference>
<evidence type="ECO:0000259" key="2">
    <source>
        <dbReference type="Pfam" id="PF01048"/>
    </source>
</evidence>
<gene>
    <name evidence="5" type="ORF">BO78DRAFT_386215</name>
</gene>
<evidence type="ECO:0000313" key="6">
    <source>
        <dbReference type="Proteomes" id="UP000248423"/>
    </source>
</evidence>
<dbReference type="SUPFAM" id="SSF52540">
    <property type="entry name" value="P-loop containing nucleoside triphosphate hydrolases"/>
    <property type="match status" value="1"/>
</dbReference>
<dbReference type="EMBL" id="KZ826343">
    <property type="protein sequence ID" value="PYI07298.1"/>
    <property type="molecule type" value="Genomic_DNA"/>
</dbReference>
<dbReference type="Pfam" id="PF01048">
    <property type="entry name" value="PNP_UDP_1"/>
    <property type="match status" value="1"/>
</dbReference>
<organism evidence="5 6">
    <name type="scientific">Aspergillus sclerotiicarbonarius (strain CBS 121057 / IBT 28362)</name>
    <dbReference type="NCBI Taxonomy" id="1448318"/>
    <lineage>
        <taxon>Eukaryota</taxon>
        <taxon>Fungi</taxon>
        <taxon>Dikarya</taxon>
        <taxon>Ascomycota</taxon>
        <taxon>Pezizomycotina</taxon>
        <taxon>Eurotiomycetes</taxon>
        <taxon>Eurotiomycetidae</taxon>
        <taxon>Eurotiales</taxon>
        <taxon>Aspergillaceae</taxon>
        <taxon>Aspergillus</taxon>
        <taxon>Aspergillus subgen. Circumdati</taxon>
    </lineage>
</organism>
<dbReference type="InterPro" id="IPR053137">
    <property type="entry name" value="NLR-like"/>
</dbReference>
<dbReference type="OrthoDB" id="1577640at2759"/>
<dbReference type="Pfam" id="PF22939">
    <property type="entry name" value="WHD_GPIID"/>
    <property type="match status" value="1"/>
</dbReference>
<dbReference type="Gene3D" id="3.40.50.1580">
    <property type="entry name" value="Nucleoside phosphorylase domain"/>
    <property type="match status" value="1"/>
</dbReference>
<feature type="domain" description="GPI inositol-deacylase winged helix" evidence="3">
    <location>
        <begin position="654"/>
        <end position="732"/>
    </location>
</feature>
<name>A0A319EKV4_ASPSB</name>
<evidence type="ECO:0000313" key="5">
    <source>
        <dbReference type="EMBL" id="PYI07298.1"/>
    </source>
</evidence>
<dbReference type="AlphaFoldDB" id="A0A319EKV4"/>
<sequence>MATPEKSPFANDEYTIGWICALPIEFAAAKGMMDEEHGEPQTPPAGADNNSYFLGSMGKFKIVVACLPLHQSGPSVALAAAKEMLFTFPKIRVGLLVGIGAGIPDINNDLDIRLGDVVIGSSPKSGGVVVYNFGKIRNGTFESLPVLNRPPKSLGTALAKLQAVHEIRENMVAHYVEEMLVKHPLMRKNYIHPDQSSDRLFQANYRHVSGPKNCNKCEASQHVEREPRLDENPVIHYGTIASGSMVVRDAAIRDEIRDRHGAICLEMEAAGLMNDFPCVVIRGIANYGDSHKNDRWQRFAAAAAAGCAKELIQHIQINAFDGEPAAKDLVYQVHDEVVKISSFATTEQTRQILEWLTPLDFDSSHSYHMRVIEEGTGLWLLNSPEFTQWMSRPNQTLFCPGIPGAGKTCISALVVEHLKMKAQENPGIQACCIFCSYQPSHQQSNVDLSLSLLRQLAVKGSKLLANIENMHKRHSQSRTRPTVAEIESELLRTARSYEMIYIVIDALDEYYISAPGELHSLLTQLFNLQKDAPVNIFATSRFNSEISARFDGCMTKEIKAQPDDIEKYINRKLPGFLSKISSCPEVQQSVRHEVVKRADGMFLLAKRHIEHLMHCPSRGALKKALLSPYGQNSLEKAYQQTITRIESQEEVCFQMARSTLAWLTYSRRPMSAKELQHALGTQHGKSELDPDFLPPLEIIDALCAGLVVFDRNSGIIRLVHYTTKEFLIGNHLLQNAETEITKIALTYLSFDCFSSGRSPIYEEYARRQQEYPLYHYAAQNWTSHAYAALAKPNESEKLIDYLLEFLNKESNL</sequence>
<dbReference type="STRING" id="1448318.A0A319EKV4"/>
<feature type="domain" description="Nephrocystin 3-like N-terminal" evidence="4">
    <location>
        <begin position="375"/>
        <end position="541"/>
    </location>
</feature>
<dbReference type="PANTHER" id="PTHR46082:SF11">
    <property type="entry name" value="AAA+ ATPASE DOMAIN-CONTAINING PROTEIN-RELATED"/>
    <property type="match status" value="1"/>
</dbReference>
<dbReference type="Gene3D" id="3.40.50.300">
    <property type="entry name" value="P-loop containing nucleotide triphosphate hydrolases"/>
    <property type="match status" value="1"/>
</dbReference>
<evidence type="ECO:0000259" key="3">
    <source>
        <dbReference type="Pfam" id="PF22939"/>
    </source>
</evidence>
<dbReference type="SUPFAM" id="SSF53167">
    <property type="entry name" value="Purine and uridine phosphorylases"/>
    <property type="match status" value="1"/>
</dbReference>
<dbReference type="VEuPathDB" id="FungiDB:BO78DRAFT_386215"/>